<dbReference type="PANTHER" id="PTHR28285">
    <property type="entry name" value="PROTEIN BIG1"/>
    <property type="match status" value="1"/>
</dbReference>
<gene>
    <name evidence="12" type="ORF">BN860_02894g</name>
</gene>
<sequence length="317" mass="36287">MFLQWSIINLLLLAVSEGKDVVPQTYVPVILFSHNLTPELHKYFGRFDDSPWLPQDIFFDAARELVDECTSSAYVLINQPGLRKDDFAEYDLEFSSLEKYISFSSTAIALEQVEALPEDTFDQLADYTKEKCRIDKVLHVQGDNLDSFQPYIDVDKRIIHIDFPPLPEEQELRGQAISEHDAALRKIMAQIPSPSRSVIYTSLKPDTDVKDPIGRIFPHIFMDKNRELPIERNNHILNIPPPVNNYKPKYLGMSSEYISIFDEQFINENKQLLVAIATGLVGFLVFQLMPKSISKVQVQSPPKSRVDRKSTKGVDKN</sequence>
<evidence type="ECO:0000313" key="13">
    <source>
        <dbReference type="Proteomes" id="UP000019375"/>
    </source>
</evidence>
<protein>
    <recommendedName>
        <fullName evidence="3">Protein BIG1</fullName>
    </recommendedName>
</protein>
<accession>A0A8J2T055</accession>
<dbReference type="OrthoDB" id="9985059at2759"/>
<dbReference type="GO" id="GO:0006078">
    <property type="term" value="P:(1-&gt;6)-beta-D-glucan biosynthetic process"/>
    <property type="evidence" value="ECO:0007669"/>
    <property type="project" value="TreeGrafter"/>
</dbReference>
<dbReference type="GO" id="GO:0071555">
    <property type="term" value="P:cell wall organization"/>
    <property type="evidence" value="ECO:0007669"/>
    <property type="project" value="UniProtKB-KW"/>
</dbReference>
<evidence type="ECO:0000256" key="10">
    <source>
        <dbReference type="SAM" id="MobiDB-lite"/>
    </source>
</evidence>
<dbReference type="AlphaFoldDB" id="A0A8J2T055"/>
<dbReference type="PANTHER" id="PTHR28285:SF1">
    <property type="entry name" value="PROTEIN BIG1"/>
    <property type="match status" value="1"/>
</dbReference>
<evidence type="ECO:0000256" key="5">
    <source>
        <dbReference type="ARBA" id="ARBA00022729"/>
    </source>
</evidence>
<evidence type="ECO:0000313" key="12">
    <source>
        <dbReference type="EMBL" id="CDF87283.1"/>
    </source>
</evidence>
<feature type="signal peptide" evidence="11">
    <location>
        <begin position="1"/>
        <end position="18"/>
    </location>
</feature>
<evidence type="ECO:0000256" key="2">
    <source>
        <dbReference type="ARBA" id="ARBA00008203"/>
    </source>
</evidence>
<evidence type="ECO:0000256" key="4">
    <source>
        <dbReference type="ARBA" id="ARBA00022692"/>
    </source>
</evidence>
<keyword evidence="13" id="KW-1185">Reference proteome</keyword>
<evidence type="ECO:0000256" key="1">
    <source>
        <dbReference type="ARBA" id="ARBA00004115"/>
    </source>
</evidence>
<keyword evidence="9" id="KW-0961">Cell wall biogenesis/degradation</keyword>
<keyword evidence="6" id="KW-0256">Endoplasmic reticulum</keyword>
<evidence type="ECO:0000256" key="3">
    <source>
        <dbReference type="ARBA" id="ARBA00022089"/>
    </source>
</evidence>
<dbReference type="EMBL" id="HG316454">
    <property type="protein sequence ID" value="CDF87283.1"/>
    <property type="molecule type" value="Genomic_DNA"/>
</dbReference>
<feature type="region of interest" description="Disordered" evidence="10">
    <location>
        <begin position="297"/>
        <end position="317"/>
    </location>
</feature>
<keyword evidence="8" id="KW-0472">Membrane</keyword>
<feature type="chain" id="PRO_5035207374" description="Protein BIG1" evidence="11">
    <location>
        <begin position="19"/>
        <end position="317"/>
    </location>
</feature>
<dbReference type="GO" id="GO:0009272">
    <property type="term" value="P:fungal-type cell wall biogenesis"/>
    <property type="evidence" value="ECO:0007669"/>
    <property type="project" value="TreeGrafter"/>
</dbReference>
<keyword evidence="5 11" id="KW-0732">Signal</keyword>
<reference evidence="13" key="1">
    <citation type="journal article" date="2013" name="Genome Announc.">
        <title>Genome sequence of the food spoilage yeast Zygosaccharomyces bailii CLIB 213(T).</title>
        <authorList>
            <person name="Galeote V."/>
            <person name="Bigey F."/>
            <person name="Devillers H."/>
            <person name="Neuveglise C."/>
            <person name="Dequin S."/>
        </authorList>
    </citation>
    <scope>NUCLEOTIDE SEQUENCE [LARGE SCALE GENOMIC DNA]</scope>
    <source>
        <strain evidence="13">CLIB 213 / ATCC 58445 / CBS 680 / CCRC 21525 / NBRC 1098 / NCYC 1416 / NRRL Y-2227</strain>
    </source>
</reference>
<dbReference type="InterPro" id="IPR037654">
    <property type="entry name" value="Big1"/>
</dbReference>
<feature type="compositionally biased region" description="Basic and acidic residues" evidence="10">
    <location>
        <begin position="304"/>
        <end position="317"/>
    </location>
</feature>
<evidence type="ECO:0000256" key="11">
    <source>
        <dbReference type="SAM" id="SignalP"/>
    </source>
</evidence>
<comment type="similarity">
    <text evidence="2">Belongs to the BIG1 family.</text>
</comment>
<name>A0A8J2T055_ZYGB2</name>
<evidence type="ECO:0000256" key="8">
    <source>
        <dbReference type="ARBA" id="ARBA00023136"/>
    </source>
</evidence>
<evidence type="ECO:0000256" key="9">
    <source>
        <dbReference type="ARBA" id="ARBA00023316"/>
    </source>
</evidence>
<evidence type="ECO:0000256" key="6">
    <source>
        <dbReference type="ARBA" id="ARBA00022824"/>
    </source>
</evidence>
<keyword evidence="7" id="KW-1133">Transmembrane helix</keyword>
<evidence type="ECO:0000256" key="7">
    <source>
        <dbReference type="ARBA" id="ARBA00022989"/>
    </source>
</evidence>
<dbReference type="Proteomes" id="UP000019375">
    <property type="component" value="Unassembled WGS sequence"/>
</dbReference>
<dbReference type="GO" id="GO:0005789">
    <property type="term" value="C:endoplasmic reticulum membrane"/>
    <property type="evidence" value="ECO:0007669"/>
    <property type="project" value="UniProtKB-SubCell"/>
</dbReference>
<comment type="subcellular location">
    <subcellularLocation>
        <location evidence="1">Endoplasmic reticulum membrane</location>
        <topology evidence="1">Single-pass type I membrane protein</topology>
    </subcellularLocation>
</comment>
<proteinExistence type="inferred from homology"/>
<keyword evidence="4" id="KW-0812">Transmembrane</keyword>
<organism evidence="12 13">
    <name type="scientific">Zygosaccharomyces bailii (strain CLIB 213 / ATCC 58445 / CBS 680 / BCRC 21525 / NBRC 1098 / NCYC 1416 / NRRL Y-2227)</name>
    <dbReference type="NCBI Taxonomy" id="1333698"/>
    <lineage>
        <taxon>Eukaryota</taxon>
        <taxon>Fungi</taxon>
        <taxon>Dikarya</taxon>
        <taxon>Ascomycota</taxon>
        <taxon>Saccharomycotina</taxon>
        <taxon>Saccharomycetes</taxon>
        <taxon>Saccharomycetales</taxon>
        <taxon>Saccharomycetaceae</taxon>
        <taxon>Zygosaccharomyces</taxon>
    </lineage>
</organism>